<dbReference type="Gene3D" id="1.25.40.10">
    <property type="entry name" value="Tetratricopeptide repeat domain"/>
    <property type="match status" value="2"/>
</dbReference>
<dbReference type="PANTHER" id="PTHR46669">
    <property type="entry name" value="LEUCINE-RICH PPR MOTIF-CONTAINING PROTEIN, MITOCHONDRIAL"/>
    <property type="match status" value="1"/>
</dbReference>
<dbReference type="InterPro" id="IPR033490">
    <property type="entry name" value="LRP130"/>
</dbReference>
<dbReference type="PANTHER" id="PTHR46669:SF1">
    <property type="entry name" value="LEUCINE-RICH PPR MOTIF-CONTAINING PROTEIN, MITOCHONDRIAL"/>
    <property type="match status" value="1"/>
</dbReference>
<feature type="repeat" description="PPR" evidence="2">
    <location>
        <begin position="224"/>
        <end position="258"/>
    </location>
</feature>
<evidence type="ECO:0000259" key="3">
    <source>
        <dbReference type="Pfam" id="PF23276"/>
    </source>
</evidence>
<dbReference type="InterPro" id="IPR011990">
    <property type="entry name" value="TPR-like_helical_dom_sf"/>
</dbReference>
<accession>A0ABD2X237</accession>
<dbReference type="InterPro" id="IPR057027">
    <property type="entry name" value="TPR_mt"/>
</dbReference>
<feature type="repeat" description="PPR" evidence="2">
    <location>
        <begin position="979"/>
        <end position="1013"/>
    </location>
</feature>
<keyword evidence="1" id="KW-0677">Repeat</keyword>
<dbReference type="InterPro" id="IPR002885">
    <property type="entry name" value="PPR_rpt"/>
</dbReference>
<evidence type="ECO:0000313" key="4">
    <source>
        <dbReference type="EMBL" id="KAL3399195.1"/>
    </source>
</evidence>
<dbReference type="Proteomes" id="UP001627154">
    <property type="component" value="Unassembled WGS sequence"/>
</dbReference>
<organism evidence="4 5">
    <name type="scientific">Trichogramma kaykai</name>
    <dbReference type="NCBI Taxonomy" id="54128"/>
    <lineage>
        <taxon>Eukaryota</taxon>
        <taxon>Metazoa</taxon>
        <taxon>Ecdysozoa</taxon>
        <taxon>Arthropoda</taxon>
        <taxon>Hexapoda</taxon>
        <taxon>Insecta</taxon>
        <taxon>Pterygota</taxon>
        <taxon>Neoptera</taxon>
        <taxon>Endopterygota</taxon>
        <taxon>Hymenoptera</taxon>
        <taxon>Apocrita</taxon>
        <taxon>Proctotrupomorpha</taxon>
        <taxon>Chalcidoidea</taxon>
        <taxon>Trichogrammatidae</taxon>
        <taxon>Trichogramma</taxon>
    </lineage>
</organism>
<feature type="domain" description="Pentatricopeptide repeat-containing protein-mitochondrial" evidence="3">
    <location>
        <begin position="209"/>
        <end position="290"/>
    </location>
</feature>
<protein>
    <recommendedName>
        <fullName evidence="3">Pentatricopeptide repeat-containing protein-mitochondrial domain-containing protein</fullName>
    </recommendedName>
</protein>
<dbReference type="Pfam" id="PF13812">
    <property type="entry name" value="PPR_3"/>
    <property type="match status" value="1"/>
</dbReference>
<evidence type="ECO:0000256" key="2">
    <source>
        <dbReference type="PROSITE-ProRule" id="PRU00708"/>
    </source>
</evidence>
<evidence type="ECO:0000313" key="5">
    <source>
        <dbReference type="Proteomes" id="UP001627154"/>
    </source>
</evidence>
<sequence length="1365" mass="156078">MATLLRSLRHVRAYNRAGSTLARLTRVANHTSLTGNDVNVGRIAQYLACNTFDNRNYVTKVATAPSTQSTNTQYQVDRLLRDADFRIKRYGALRKSDFDEMMRAITEAGSLTTTQALHLIRCCGNFLEAENLKVRRSIAQNIWEIIKDYKIALDISHYNALLLVNLENEQDFSPADFLVELKNQGIEPNRVTFQRLIEYYCNKGDIAGATKILEHMSQEGTPINENIFNSLVKGHTIAGDVPNALKVVNIMTQAGIEPSSRTYSAVLCAHATVGDVEAIQATLKECHQKDILFSDKDILEVIYTLAVSGHPHFIDELKNLFIKGANFNKDIKTYANKLVENNQLDIAYGLLKNMSKLDDQMNDKDGIFFIRKLINCDIDPKTVAHYCKLMKIENYNPNAFEKALLQSLKSNKYQYAFPLMKAMKENDVPVREHYFYPLMVSYGHANNLKGTIEFYSKKCIYNVFMIIFISGILTTIKSMTNDFDVTPSVLTIKDYVLPYMMGDSMTNAKMLMDNNVPFGIIANAIVNHLISSMKLVDALKFTTSSNLTYRSRLLKRSLVNAMQNTTDVATISEIIHLQYARLYYSENDSSNEEGAEDLLTAKQFAGSFLYTVIKTLPPHGTKIIDELIKKYLEKGISIEQESCDNIKLMMGSKLKPEVSDMLDKLLSKDLKPAQVDKFAGEFRGSSQMFQNQNIEKLEEKAESSLEFKLLLVQEYAKMRNIEAVNKLLKELEQQNPTYTNGFCASLIDYFSKIDDVDNADEWFRRFKALNPEAKLDRTKLINYAEALIQKGRPEDAIKILDEPVNDPEVDRSLKSEKLLGNVLKCCPQLTKTVFDKLVENGFIKKPSIVHLQAIVKSHLEHGDMDGALEKFKWACDTYQMTPLRNVIMMALIEKEDAQRLQQVVDYCTKIYGEVNSLLDLSVAFFESNKPRQARKILETPGLRLRREKIMNIVDRFAIRNEVEKLENFIQLLWGIYLDIDPIYCKLLQTYEKKGDWQRGLALWTQMQEDNVQPSPEFLKTLDQLLRSHDQNPPFNIVSPHNENVDGKAKKFTQHLIERDFENAKSILSTMNRDAKVRYTLHLVEALAAEDHMNEALNYLHKLLSGVSEINSTFHTTVSHVLTKLAEANDFSNIAQTVRLFNQAVKKNPNNRTFSFSQLIGKFYFDNGKYADFVKNLDSLLDSNEPTTLINSLIHISTACDALKDQPDIEEEYKKFAYKAVKKNVYAPINALWIHKFIIEHPEAEQIWNETLQNSTRFSTLSAAITLKKNDAFDKYPALAEKIVQSNMLSVTDRRKTFAMMFKFLLDSDASNKYEIAYELVRQALKIIPYQRLNQNVLQTIEENLQQGLSLQSLREDMHKLQEKAA</sequence>
<proteinExistence type="predicted"/>
<evidence type="ECO:0000256" key="1">
    <source>
        <dbReference type="ARBA" id="ARBA00022737"/>
    </source>
</evidence>
<reference evidence="4 5" key="1">
    <citation type="journal article" date="2024" name="bioRxiv">
        <title>A reference genome for Trichogramma kaykai: A tiny desert-dwelling parasitoid wasp with competing sex-ratio distorters.</title>
        <authorList>
            <person name="Culotta J."/>
            <person name="Lindsey A.R."/>
        </authorList>
    </citation>
    <scope>NUCLEOTIDE SEQUENCE [LARGE SCALE GENOMIC DNA]</scope>
    <source>
        <strain evidence="4 5">KSX58</strain>
    </source>
</reference>
<comment type="caution">
    <text evidence="4">The sequence shown here is derived from an EMBL/GenBank/DDBJ whole genome shotgun (WGS) entry which is preliminary data.</text>
</comment>
<keyword evidence="5" id="KW-1185">Reference proteome</keyword>
<name>A0ABD2X237_9HYME</name>
<feature type="repeat" description="PPR" evidence="2">
    <location>
        <begin position="189"/>
        <end position="223"/>
    </location>
</feature>
<dbReference type="SUPFAM" id="SSF48452">
    <property type="entry name" value="TPR-like"/>
    <property type="match status" value="1"/>
</dbReference>
<dbReference type="EMBL" id="JBJJXI010000058">
    <property type="protein sequence ID" value="KAL3399195.1"/>
    <property type="molecule type" value="Genomic_DNA"/>
</dbReference>
<gene>
    <name evidence="4" type="ORF">TKK_007399</name>
</gene>
<dbReference type="PROSITE" id="PS51375">
    <property type="entry name" value="PPR"/>
    <property type="match status" value="3"/>
</dbReference>
<dbReference type="Pfam" id="PF23276">
    <property type="entry name" value="TPR_24"/>
    <property type="match status" value="1"/>
</dbReference>